<name>A0ABY8AMJ0_9ACTN</name>
<reference evidence="2 3" key="1">
    <citation type="submission" date="2022-03" db="EMBL/GenBank/DDBJ databases">
        <title>Streptomyces yunnanensis P86,complete genome.</title>
        <authorList>
            <person name="Chen S."/>
            <person name="Zhang Q."/>
        </authorList>
    </citation>
    <scope>NUCLEOTIDE SEQUENCE [LARGE SCALE GENOMIC DNA]</scope>
    <source>
        <strain evidence="2 3">P86</strain>
    </source>
</reference>
<gene>
    <name evidence="2" type="ORF">MOV08_22100</name>
</gene>
<organism evidence="2 3">
    <name type="scientific">Streptomyces yunnanensis</name>
    <dbReference type="NCBI Taxonomy" id="156453"/>
    <lineage>
        <taxon>Bacteria</taxon>
        <taxon>Bacillati</taxon>
        <taxon>Actinomycetota</taxon>
        <taxon>Actinomycetes</taxon>
        <taxon>Kitasatosporales</taxon>
        <taxon>Streptomycetaceae</taxon>
        <taxon>Streptomyces</taxon>
    </lineage>
</organism>
<evidence type="ECO:0000313" key="2">
    <source>
        <dbReference type="EMBL" id="WEB45841.1"/>
    </source>
</evidence>
<accession>A0ABY8AMJ0</accession>
<evidence type="ECO:0000313" key="3">
    <source>
        <dbReference type="Proteomes" id="UP001218629"/>
    </source>
</evidence>
<dbReference type="EMBL" id="CP095749">
    <property type="protein sequence ID" value="WEB45841.1"/>
    <property type="molecule type" value="Genomic_DNA"/>
</dbReference>
<keyword evidence="3" id="KW-1185">Reference proteome</keyword>
<evidence type="ECO:0000256" key="1">
    <source>
        <dbReference type="SAM" id="MobiDB-lite"/>
    </source>
</evidence>
<feature type="region of interest" description="Disordered" evidence="1">
    <location>
        <begin position="1"/>
        <end position="39"/>
    </location>
</feature>
<protein>
    <submittedName>
        <fullName evidence="2">Uncharacterized protein</fullName>
    </submittedName>
</protein>
<sequence>MARRARTPGGPSTLYSLNKARLSRGPDHILPGQNLRLRG</sequence>
<proteinExistence type="predicted"/>
<dbReference type="Proteomes" id="UP001218629">
    <property type="component" value="Chromosome"/>
</dbReference>